<evidence type="ECO:0000259" key="3">
    <source>
        <dbReference type="PROSITE" id="PS50977"/>
    </source>
</evidence>
<dbReference type="RefSeq" id="WP_246145398.1">
    <property type="nucleotide sequence ID" value="NZ_DAMBUX010000003.1"/>
</dbReference>
<sequence>MIFNKFYTLEPEKQSRIINASLKEFAKNGYERASTNEIIKEADISKGSLFNYFKSKKELYFFLIDYVAEIIENMYDEIDLNETDFFERIRDVGIIKFNIMKKVPQAFDFINAIGKEESEEVKSEIKNKSKIIIENGMSRIYKNIDFSKFRDDIDINKTINIINWTMLSFSEQQRNSLNSFEDVSMELLGEWDDYFDIMKRCFYK</sequence>
<evidence type="ECO:0000313" key="5">
    <source>
        <dbReference type="Proteomes" id="UP000315343"/>
    </source>
</evidence>
<comment type="caution">
    <text evidence="4">The sequence shown here is derived from an EMBL/GenBank/DDBJ whole genome shotgun (WGS) entry which is preliminary data.</text>
</comment>
<dbReference type="InterPro" id="IPR001647">
    <property type="entry name" value="HTH_TetR"/>
</dbReference>
<feature type="domain" description="HTH tetR-type" evidence="3">
    <location>
        <begin position="11"/>
        <end position="71"/>
    </location>
</feature>
<dbReference type="SUPFAM" id="SSF46689">
    <property type="entry name" value="Homeodomain-like"/>
    <property type="match status" value="1"/>
</dbReference>
<dbReference type="Proteomes" id="UP000315343">
    <property type="component" value="Unassembled WGS sequence"/>
</dbReference>
<dbReference type="InterPro" id="IPR050624">
    <property type="entry name" value="HTH-type_Tx_Regulator"/>
</dbReference>
<protein>
    <submittedName>
        <fullName evidence="4">TetR family transcriptional regulator</fullName>
    </submittedName>
</protein>
<keyword evidence="1 2" id="KW-0238">DNA-binding</keyword>
<organism evidence="4 5">
    <name type="scientific">Sedimentibacter saalensis</name>
    <dbReference type="NCBI Taxonomy" id="130788"/>
    <lineage>
        <taxon>Bacteria</taxon>
        <taxon>Bacillati</taxon>
        <taxon>Bacillota</taxon>
        <taxon>Tissierellia</taxon>
        <taxon>Sedimentibacter</taxon>
    </lineage>
</organism>
<dbReference type="InterPro" id="IPR009057">
    <property type="entry name" value="Homeodomain-like_sf"/>
</dbReference>
<proteinExistence type="predicted"/>
<dbReference type="PANTHER" id="PTHR43479:SF11">
    <property type="entry name" value="ACREF_ENVCD OPERON REPRESSOR-RELATED"/>
    <property type="match status" value="1"/>
</dbReference>
<dbReference type="PROSITE" id="PS01081">
    <property type="entry name" value="HTH_TETR_1"/>
    <property type="match status" value="1"/>
</dbReference>
<name>A0A562JBL1_9FIRM</name>
<evidence type="ECO:0000256" key="2">
    <source>
        <dbReference type="PROSITE-ProRule" id="PRU00335"/>
    </source>
</evidence>
<dbReference type="Gene3D" id="1.10.10.60">
    <property type="entry name" value="Homeodomain-like"/>
    <property type="match status" value="1"/>
</dbReference>
<dbReference type="PRINTS" id="PR00455">
    <property type="entry name" value="HTHTETR"/>
</dbReference>
<evidence type="ECO:0000313" key="4">
    <source>
        <dbReference type="EMBL" id="TWH80463.1"/>
    </source>
</evidence>
<dbReference type="GO" id="GO:0003677">
    <property type="term" value="F:DNA binding"/>
    <property type="evidence" value="ECO:0007669"/>
    <property type="project" value="UniProtKB-UniRule"/>
</dbReference>
<dbReference type="EMBL" id="VLKH01000004">
    <property type="protein sequence ID" value="TWH80463.1"/>
    <property type="molecule type" value="Genomic_DNA"/>
</dbReference>
<dbReference type="InterPro" id="IPR023772">
    <property type="entry name" value="DNA-bd_HTH_TetR-type_CS"/>
</dbReference>
<gene>
    <name evidence="4" type="ORF">LY60_01725</name>
</gene>
<reference evidence="4 5" key="1">
    <citation type="submission" date="2019-07" db="EMBL/GenBank/DDBJ databases">
        <title>Genomic Encyclopedia of Type Strains, Phase I: the one thousand microbial genomes (KMG-I) project.</title>
        <authorList>
            <person name="Kyrpides N."/>
        </authorList>
    </citation>
    <scope>NUCLEOTIDE SEQUENCE [LARGE SCALE GENOMIC DNA]</scope>
    <source>
        <strain evidence="4 5">DSM 13558</strain>
    </source>
</reference>
<dbReference type="AlphaFoldDB" id="A0A562JBL1"/>
<dbReference type="PROSITE" id="PS50977">
    <property type="entry name" value="HTH_TETR_2"/>
    <property type="match status" value="1"/>
</dbReference>
<dbReference type="Gene3D" id="1.10.357.10">
    <property type="entry name" value="Tetracycline Repressor, domain 2"/>
    <property type="match status" value="1"/>
</dbReference>
<dbReference type="PANTHER" id="PTHR43479">
    <property type="entry name" value="ACREF/ENVCD OPERON REPRESSOR-RELATED"/>
    <property type="match status" value="1"/>
</dbReference>
<accession>A0A562JBL1</accession>
<keyword evidence="5" id="KW-1185">Reference proteome</keyword>
<dbReference type="InterPro" id="IPR036271">
    <property type="entry name" value="Tet_transcr_reg_TetR-rel_C_sf"/>
</dbReference>
<dbReference type="SUPFAM" id="SSF48498">
    <property type="entry name" value="Tetracyclin repressor-like, C-terminal domain"/>
    <property type="match status" value="1"/>
</dbReference>
<dbReference type="Pfam" id="PF00440">
    <property type="entry name" value="TetR_N"/>
    <property type="match status" value="1"/>
</dbReference>
<feature type="DNA-binding region" description="H-T-H motif" evidence="2">
    <location>
        <begin position="34"/>
        <end position="53"/>
    </location>
</feature>
<evidence type="ECO:0000256" key="1">
    <source>
        <dbReference type="ARBA" id="ARBA00023125"/>
    </source>
</evidence>